<dbReference type="GO" id="GO:0004040">
    <property type="term" value="F:amidase activity"/>
    <property type="evidence" value="ECO:0007669"/>
    <property type="project" value="UniProtKB-EC"/>
</dbReference>
<feature type="domain" description="Amidase" evidence="6">
    <location>
        <begin position="78"/>
        <end position="556"/>
    </location>
</feature>
<feature type="active site" description="Charge relay system" evidence="5">
    <location>
        <position position="211"/>
    </location>
</feature>
<dbReference type="Gene3D" id="3.90.1300.10">
    <property type="entry name" value="Amidase signature (AS) domain"/>
    <property type="match status" value="1"/>
</dbReference>
<dbReference type="InterPro" id="IPR036928">
    <property type="entry name" value="AS_sf"/>
</dbReference>
<feature type="active site" description="Charge relay system" evidence="5">
    <location>
        <position position="134"/>
    </location>
</feature>
<protein>
    <recommendedName>
        <fullName evidence="3">amidase</fullName>
        <ecNumber evidence="3">3.5.1.4</ecNumber>
    </recommendedName>
</protein>
<dbReference type="InterPro" id="IPR023631">
    <property type="entry name" value="Amidase_dom"/>
</dbReference>
<dbReference type="GeneID" id="34611859"/>
<evidence type="ECO:0000256" key="5">
    <source>
        <dbReference type="PIRSR" id="PIRSR001221-1"/>
    </source>
</evidence>
<dbReference type="EMBL" id="KV878336">
    <property type="protein sequence ID" value="OJJ51284.1"/>
    <property type="molecule type" value="Genomic_DNA"/>
</dbReference>
<dbReference type="STRING" id="1073090.A0A1L9SVX1"/>
<keyword evidence="8" id="KW-1185">Reference proteome</keyword>
<evidence type="ECO:0000259" key="6">
    <source>
        <dbReference type="Pfam" id="PF01425"/>
    </source>
</evidence>
<dbReference type="SUPFAM" id="SSF75304">
    <property type="entry name" value="Amidase signature (AS) enzymes"/>
    <property type="match status" value="1"/>
</dbReference>
<dbReference type="InterPro" id="IPR020556">
    <property type="entry name" value="Amidase_CS"/>
</dbReference>
<name>A0A1L9SVX1_9EURO</name>
<dbReference type="PIRSF" id="PIRSF001221">
    <property type="entry name" value="Amidase_fungi"/>
    <property type="match status" value="1"/>
</dbReference>
<evidence type="ECO:0000313" key="8">
    <source>
        <dbReference type="Proteomes" id="UP000184188"/>
    </source>
</evidence>
<dbReference type="RefSeq" id="XP_022585794.1">
    <property type="nucleotide sequence ID" value="XM_022725394.1"/>
</dbReference>
<gene>
    <name evidence="7" type="ORF">ASPZODRAFT_148589</name>
</gene>
<evidence type="ECO:0000256" key="1">
    <source>
        <dbReference type="ARBA" id="ARBA00001311"/>
    </source>
</evidence>
<dbReference type="Pfam" id="PF01425">
    <property type="entry name" value="Amidase"/>
    <property type="match status" value="1"/>
</dbReference>
<evidence type="ECO:0000256" key="4">
    <source>
        <dbReference type="ARBA" id="ARBA00022801"/>
    </source>
</evidence>
<feature type="active site" description="Acyl-ester intermediate" evidence="5">
    <location>
        <position position="235"/>
    </location>
</feature>
<dbReference type="OrthoDB" id="6428749at2759"/>
<comment type="similarity">
    <text evidence="2">Belongs to the amidase family.</text>
</comment>
<dbReference type="Proteomes" id="UP000184188">
    <property type="component" value="Unassembled WGS sequence"/>
</dbReference>
<comment type="catalytic activity">
    <reaction evidence="1">
        <text>a monocarboxylic acid amide + H2O = a monocarboxylate + NH4(+)</text>
        <dbReference type="Rhea" id="RHEA:12020"/>
        <dbReference type="ChEBI" id="CHEBI:15377"/>
        <dbReference type="ChEBI" id="CHEBI:28938"/>
        <dbReference type="ChEBI" id="CHEBI:35757"/>
        <dbReference type="ChEBI" id="CHEBI:83628"/>
        <dbReference type="EC" id="3.5.1.4"/>
    </reaction>
</comment>
<organism evidence="7 8">
    <name type="scientific">Penicilliopsis zonata CBS 506.65</name>
    <dbReference type="NCBI Taxonomy" id="1073090"/>
    <lineage>
        <taxon>Eukaryota</taxon>
        <taxon>Fungi</taxon>
        <taxon>Dikarya</taxon>
        <taxon>Ascomycota</taxon>
        <taxon>Pezizomycotina</taxon>
        <taxon>Eurotiomycetes</taxon>
        <taxon>Eurotiomycetidae</taxon>
        <taxon>Eurotiales</taxon>
        <taxon>Aspergillaceae</taxon>
        <taxon>Penicilliopsis</taxon>
    </lineage>
</organism>
<evidence type="ECO:0000313" key="7">
    <source>
        <dbReference type="EMBL" id="OJJ51284.1"/>
    </source>
</evidence>
<accession>A0A1L9SVX1</accession>
<dbReference type="PANTHER" id="PTHR46072:SF7">
    <property type="entry name" value="AMIDASE"/>
    <property type="match status" value="1"/>
</dbReference>
<keyword evidence="4" id="KW-0378">Hydrolase</keyword>
<dbReference type="PROSITE" id="PS00571">
    <property type="entry name" value="AMIDASES"/>
    <property type="match status" value="1"/>
</dbReference>
<evidence type="ECO:0000256" key="3">
    <source>
        <dbReference type="ARBA" id="ARBA00012922"/>
    </source>
</evidence>
<dbReference type="EC" id="3.5.1.4" evidence="3"/>
<proteinExistence type="inferred from homology"/>
<dbReference type="VEuPathDB" id="FungiDB:ASPZODRAFT_148589"/>
<sequence length="576" mass="63492">MEGIPNWKKIGAQKRAALQALIPPEWRLPHPLPSPSELPDVTGKAIQQYLSPREVQITETDAATLVRKLAMGEWRSREVTLAFCHRAAVAHQMISCLHEIFFETAIKDAEDLDAYWDQDHKPTGPLHGLPVSLKDVMHVKGIGISVGFVGRLGTAGDGRFESEIVTMLRSLGAVLYVKTSVPTGSFTGETFNNIIQYTPNPKNRLLTVGGSSGGEGGLLALKGSPLGIGTDIGGSVRVPAVWNGCCGLKPATCRFPFHGVESIVEGQTTVPFVVGFMAPSVEALTLVTRSLLSLQPWMRDPLVHEIPWRDEIFRETIRRADRQGSQLSFGIMRTDGHVHPQPPVLRAIDMTVAAIKSLGHSVIEWKPPSHAEAFKLWLKATTIDGGKNFHGSLRLTGEPAYRVDLDEFFAVKDRPSTVFGLGPSRQANAGEIMEINTAIQKYRTAYLQCWQQTAGLTDTGRPVDVFIMPVAPTPAPERGKVRYFGYTTVINVLDYTACAIPVTEVRKEIDVFPCQQYEPLNKLDQLVHDDYNAELAHGSSVGIQIVGRRLREEQVLALAEVLDREFRRSARDESKL</sequence>
<dbReference type="PANTHER" id="PTHR46072">
    <property type="entry name" value="AMIDASE-RELATED-RELATED"/>
    <property type="match status" value="1"/>
</dbReference>
<dbReference type="AlphaFoldDB" id="A0A1L9SVX1"/>
<reference evidence="8" key="1">
    <citation type="journal article" date="2017" name="Genome Biol.">
        <title>Comparative genomics reveals high biological diversity and specific adaptations in the industrially and medically important fungal genus Aspergillus.</title>
        <authorList>
            <person name="de Vries R.P."/>
            <person name="Riley R."/>
            <person name="Wiebenga A."/>
            <person name="Aguilar-Osorio G."/>
            <person name="Amillis S."/>
            <person name="Uchima C.A."/>
            <person name="Anderluh G."/>
            <person name="Asadollahi M."/>
            <person name="Askin M."/>
            <person name="Barry K."/>
            <person name="Battaglia E."/>
            <person name="Bayram O."/>
            <person name="Benocci T."/>
            <person name="Braus-Stromeyer S.A."/>
            <person name="Caldana C."/>
            <person name="Canovas D."/>
            <person name="Cerqueira G.C."/>
            <person name="Chen F."/>
            <person name="Chen W."/>
            <person name="Choi C."/>
            <person name="Clum A."/>
            <person name="Dos Santos R.A."/>
            <person name="Damasio A.R."/>
            <person name="Diallinas G."/>
            <person name="Emri T."/>
            <person name="Fekete E."/>
            <person name="Flipphi M."/>
            <person name="Freyberg S."/>
            <person name="Gallo A."/>
            <person name="Gournas C."/>
            <person name="Habgood R."/>
            <person name="Hainaut M."/>
            <person name="Harispe M.L."/>
            <person name="Henrissat B."/>
            <person name="Hilden K.S."/>
            <person name="Hope R."/>
            <person name="Hossain A."/>
            <person name="Karabika E."/>
            <person name="Karaffa L."/>
            <person name="Karanyi Z."/>
            <person name="Krasevec N."/>
            <person name="Kuo A."/>
            <person name="Kusch H."/>
            <person name="LaButti K."/>
            <person name="Lagendijk E.L."/>
            <person name="Lapidus A."/>
            <person name="Levasseur A."/>
            <person name="Lindquist E."/>
            <person name="Lipzen A."/>
            <person name="Logrieco A.F."/>
            <person name="MacCabe A."/>
            <person name="Maekelae M.R."/>
            <person name="Malavazi I."/>
            <person name="Melin P."/>
            <person name="Meyer V."/>
            <person name="Mielnichuk N."/>
            <person name="Miskei M."/>
            <person name="Molnar A.P."/>
            <person name="Mule G."/>
            <person name="Ngan C.Y."/>
            <person name="Orejas M."/>
            <person name="Orosz E."/>
            <person name="Ouedraogo J.P."/>
            <person name="Overkamp K.M."/>
            <person name="Park H.-S."/>
            <person name="Perrone G."/>
            <person name="Piumi F."/>
            <person name="Punt P.J."/>
            <person name="Ram A.F."/>
            <person name="Ramon A."/>
            <person name="Rauscher S."/>
            <person name="Record E."/>
            <person name="Riano-Pachon D.M."/>
            <person name="Robert V."/>
            <person name="Roehrig J."/>
            <person name="Ruller R."/>
            <person name="Salamov A."/>
            <person name="Salih N.S."/>
            <person name="Samson R.A."/>
            <person name="Sandor E."/>
            <person name="Sanguinetti M."/>
            <person name="Schuetze T."/>
            <person name="Sepcic K."/>
            <person name="Shelest E."/>
            <person name="Sherlock G."/>
            <person name="Sophianopoulou V."/>
            <person name="Squina F.M."/>
            <person name="Sun H."/>
            <person name="Susca A."/>
            <person name="Todd R.B."/>
            <person name="Tsang A."/>
            <person name="Unkles S.E."/>
            <person name="van de Wiele N."/>
            <person name="van Rossen-Uffink D."/>
            <person name="Oliveira J.V."/>
            <person name="Vesth T.C."/>
            <person name="Visser J."/>
            <person name="Yu J.-H."/>
            <person name="Zhou M."/>
            <person name="Andersen M.R."/>
            <person name="Archer D.B."/>
            <person name="Baker S.E."/>
            <person name="Benoit I."/>
            <person name="Brakhage A.A."/>
            <person name="Braus G.H."/>
            <person name="Fischer R."/>
            <person name="Frisvad J.C."/>
            <person name="Goldman G.H."/>
            <person name="Houbraken J."/>
            <person name="Oakley B."/>
            <person name="Pocsi I."/>
            <person name="Scazzocchio C."/>
            <person name="Seiboth B."/>
            <person name="vanKuyk P.A."/>
            <person name="Wortman J."/>
            <person name="Dyer P.S."/>
            <person name="Grigoriev I.V."/>
        </authorList>
    </citation>
    <scope>NUCLEOTIDE SEQUENCE [LARGE SCALE GENOMIC DNA]</scope>
    <source>
        <strain evidence="8">CBS 506.65</strain>
    </source>
</reference>
<evidence type="ECO:0000256" key="2">
    <source>
        <dbReference type="ARBA" id="ARBA00009199"/>
    </source>
</evidence>